<dbReference type="Pfam" id="PF00006">
    <property type="entry name" value="ATP-synt_ab"/>
    <property type="match status" value="1"/>
</dbReference>
<evidence type="ECO:0000256" key="4">
    <source>
        <dbReference type="SAM" id="MobiDB-lite"/>
    </source>
</evidence>
<evidence type="ECO:0000259" key="6">
    <source>
        <dbReference type="Pfam" id="PF22919"/>
    </source>
</evidence>
<evidence type="ECO:0000256" key="2">
    <source>
        <dbReference type="ARBA" id="ARBA00022448"/>
    </source>
</evidence>
<dbReference type="PANTHER" id="PTHR43389:SF4">
    <property type="entry name" value="V-TYPE PROTON ATPASE SUBUNIT B"/>
    <property type="match status" value="1"/>
</dbReference>
<dbReference type="InterPro" id="IPR055190">
    <property type="entry name" value="ATP-synt_VA_C"/>
</dbReference>
<dbReference type="Gene3D" id="3.40.50.12240">
    <property type="match status" value="1"/>
</dbReference>
<dbReference type="PANTHER" id="PTHR43389">
    <property type="entry name" value="V-TYPE PROTON ATPASE SUBUNIT B"/>
    <property type="match status" value="1"/>
</dbReference>
<evidence type="ECO:0000313" key="8">
    <source>
        <dbReference type="Proteomes" id="UP000620156"/>
    </source>
</evidence>
<evidence type="ECO:0000256" key="1">
    <source>
        <dbReference type="ARBA" id="ARBA00008936"/>
    </source>
</evidence>
<accession>A0A918BF53</accession>
<protein>
    <recommendedName>
        <fullName evidence="9">V-type ATP synthase subunit B</fullName>
    </recommendedName>
</protein>
<dbReference type="AlphaFoldDB" id="A0A918BF53"/>
<gene>
    <name evidence="7" type="ORF">GCM10010145_34240</name>
</gene>
<sequence>MLSRAGCSPWAPHCDDGIDDARLSRPRHHGRPGPVFGTASSAVVGNPVNPVNPVRREPPSEPVLTGISAIDALTTLVRGQKLPVFSVAGLPHLELATQIAARSTAGGEAFCVVSAAMGVTRADAAFVRDALEERSAAGELVLLPNTADDPVIERLLTPRVALTVAERLAFGEGRHVLVVMTDMTSYAEAPREVSAARGGIPARRAHPGYLYSDLASLYERCGRVRGLAGSVTVLALLTMPAGDITHPVPDLTGYITEGQIVLSRELHAMGVCPPVDALSSLSRLMRRGAGPGRTRDDHLDVAAQLLAALARARQVRELAELVGQSALGAADHPYLDFDAAFARGLVDQRQDESRTLEQTLERAWQVLLTLPRSQLAMLPARFLDAHGAAEDG</sequence>
<evidence type="ECO:0008006" key="9">
    <source>
        <dbReference type="Google" id="ProtNLM"/>
    </source>
</evidence>
<dbReference type="InterPro" id="IPR000194">
    <property type="entry name" value="ATPase_F1/V1/A1_a/bsu_nucl-bd"/>
</dbReference>
<feature type="region of interest" description="Disordered" evidence="4">
    <location>
        <begin position="21"/>
        <end position="42"/>
    </location>
</feature>
<dbReference type="Pfam" id="PF22919">
    <property type="entry name" value="ATP-synt_VA_C"/>
    <property type="match status" value="1"/>
</dbReference>
<organism evidence="7 8">
    <name type="scientific">Streptomyces ruber</name>
    <dbReference type="NCBI Taxonomy" id="83378"/>
    <lineage>
        <taxon>Bacteria</taxon>
        <taxon>Bacillati</taxon>
        <taxon>Actinomycetota</taxon>
        <taxon>Actinomycetes</taxon>
        <taxon>Kitasatosporales</taxon>
        <taxon>Streptomycetaceae</taxon>
        <taxon>Streptomyces</taxon>
    </lineage>
</organism>
<keyword evidence="2" id="KW-0813">Transport</keyword>
<feature type="domain" description="ATP synthase A/B type C-terminal" evidence="6">
    <location>
        <begin position="288"/>
        <end position="382"/>
    </location>
</feature>
<dbReference type="InterPro" id="IPR027417">
    <property type="entry name" value="P-loop_NTPase"/>
</dbReference>
<dbReference type="RefSeq" id="WP_268245670.1">
    <property type="nucleotide sequence ID" value="NZ_BMQK01000006.1"/>
</dbReference>
<dbReference type="GO" id="GO:0006811">
    <property type="term" value="P:monoatomic ion transport"/>
    <property type="evidence" value="ECO:0007669"/>
    <property type="project" value="UniProtKB-KW"/>
</dbReference>
<dbReference type="GO" id="GO:0005524">
    <property type="term" value="F:ATP binding"/>
    <property type="evidence" value="ECO:0007669"/>
    <property type="project" value="InterPro"/>
</dbReference>
<comment type="similarity">
    <text evidence="1">Belongs to the ATPase alpha/beta chains family.</text>
</comment>
<dbReference type="SUPFAM" id="SSF52540">
    <property type="entry name" value="P-loop containing nucleoside triphosphate hydrolases"/>
    <property type="match status" value="1"/>
</dbReference>
<evidence type="ECO:0000256" key="3">
    <source>
        <dbReference type="ARBA" id="ARBA00023065"/>
    </source>
</evidence>
<dbReference type="CDD" id="cd01135">
    <property type="entry name" value="V_A-ATPase_B"/>
    <property type="match status" value="1"/>
</dbReference>
<proteinExistence type="inferred from homology"/>
<reference evidence="7" key="2">
    <citation type="submission" date="2020-09" db="EMBL/GenBank/DDBJ databases">
        <authorList>
            <person name="Sun Q."/>
            <person name="Ohkuma M."/>
        </authorList>
    </citation>
    <scope>NUCLEOTIDE SEQUENCE</scope>
    <source>
        <strain evidence="7">JCM 3131</strain>
    </source>
</reference>
<dbReference type="NCBIfam" id="NF003235">
    <property type="entry name" value="PRK04196.1"/>
    <property type="match status" value="1"/>
</dbReference>
<evidence type="ECO:0000313" key="7">
    <source>
        <dbReference type="EMBL" id="GGQ61237.1"/>
    </source>
</evidence>
<reference evidence="7" key="1">
    <citation type="journal article" date="2014" name="Int. J. Syst. Evol. Microbiol.">
        <title>Complete genome sequence of Corynebacterium casei LMG S-19264T (=DSM 44701T), isolated from a smear-ripened cheese.</title>
        <authorList>
            <consortium name="US DOE Joint Genome Institute (JGI-PGF)"/>
            <person name="Walter F."/>
            <person name="Albersmeier A."/>
            <person name="Kalinowski J."/>
            <person name="Ruckert C."/>
        </authorList>
    </citation>
    <scope>NUCLEOTIDE SEQUENCE</scope>
    <source>
        <strain evidence="7">JCM 3131</strain>
    </source>
</reference>
<dbReference type="Proteomes" id="UP000620156">
    <property type="component" value="Unassembled WGS sequence"/>
</dbReference>
<dbReference type="EMBL" id="BMQK01000006">
    <property type="protein sequence ID" value="GGQ61237.1"/>
    <property type="molecule type" value="Genomic_DNA"/>
</dbReference>
<name>A0A918BF53_9ACTN</name>
<keyword evidence="8" id="KW-1185">Reference proteome</keyword>
<keyword evidence="3" id="KW-0406">Ion transport</keyword>
<feature type="domain" description="ATPase F1/V1/A1 complex alpha/beta subunit nucleotide-binding" evidence="5">
    <location>
        <begin position="66"/>
        <end position="282"/>
    </location>
</feature>
<comment type="caution">
    <text evidence="7">The sequence shown here is derived from an EMBL/GenBank/DDBJ whole genome shotgun (WGS) entry which is preliminary data.</text>
</comment>
<dbReference type="InterPro" id="IPR022879">
    <property type="entry name" value="V-ATPase_su_B/beta"/>
</dbReference>
<evidence type="ECO:0000259" key="5">
    <source>
        <dbReference type="Pfam" id="PF00006"/>
    </source>
</evidence>